<reference evidence="2" key="1">
    <citation type="submission" date="2015-10" db="EMBL/GenBank/DDBJ databases">
        <title>Extensive mobilome-driven genome diversification in gut-associated Bacteroides vulgatus mpk.</title>
        <authorList>
            <person name="Beier S."/>
            <person name="Lange A."/>
            <person name="Huson D.H."/>
            <person name="Frick J.-S."/>
            <person name="Autenrieth I.B."/>
        </authorList>
    </citation>
    <scope>NUCLEOTIDE SEQUENCE [LARGE SCALE GENOMIC DNA]</scope>
    <source>
        <strain evidence="2">mpk</strain>
    </source>
</reference>
<organism evidence="1 2">
    <name type="scientific">Phocaeicola vulgatus</name>
    <name type="common">Bacteroides vulgatus</name>
    <dbReference type="NCBI Taxonomy" id="821"/>
    <lineage>
        <taxon>Bacteria</taxon>
        <taxon>Pseudomonadati</taxon>
        <taxon>Bacteroidota</taxon>
        <taxon>Bacteroidia</taxon>
        <taxon>Bacteroidales</taxon>
        <taxon>Bacteroidaceae</taxon>
        <taxon>Phocaeicola</taxon>
    </lineage>
</organism>
<evidence type="ECO:0000313" key="1">
    <source>
        <dbReference type="EMBL" id="ALK86374.1"/>
    </source>
</evidence>
<dbReference type="NCBIfam" id="NF033445">
    <property type="entry name" value="BREX_PglZ_4"/>
    <property type="match status" value="1"/>
</dbReference>
<dbReference type="SUPFAM" id="SSF53649">
    <property type="entry name" value="Alkaline phosphatase-like"/>
    <property type="match status" value="1"/>
</dbReference>
<proteinExistence type="predicted"/>
<dbReference type="InterPro" id="IPR017850">
    <property type="entry name" value="Alkaline_phosphatase_core_sf"/>
</dbReference>
<dbReference type="EMBL" id="CP013020">
    <property type="protein sequence ID" value="ALK86374.1"/>
    <property type="molecule type" value="Genomic_DNA"/>
</dbReference>
<gene>
    <name evidence="1" type="ORF">BvMPK_3814</name>
</gene>
<evidence type="ECO:0000313" key="2">
    <source>
        <dbReference type="Proteomes" id="UP000061587"/>
    </source>
</evidence>
<sequence length="797" mass="91911">MYRAFENFDYLLQCVKEDKVSTGINAASAGRFPVRFVMFNNFKDCYDFVDHLTYNGVELQSVDCWLDSQYPDLLITYSKLSDKICSFVCSKEDNDIVIAPFSELARFYNNNKPDIEFDTLISDIKAIQASHIAYKNHQRVYIPIVGLEAKMSKFYNDSQITVWDYKNPKPQRNYRLILTNGSTYGVNGLDDNYSVVSSVSEWLRLWRDQKMKRDIICTSRSIFAYAEYAQPDNAFDFVPCNSVYKFLTNGLGLHLSFLSSKEADKHWLELAKEINIESFDFKTFFNAKFDIHALAGFDVFVKTWFENELPFDRWLLTSYYQEKFCSKGYICESIKNLNGYTNSDLTQAIALTIFNLENPENYLYERSAILSYIYKEKVVLSEVIQHKLIEKINQVVETSGYSTALQYVSLVTNAEKALLIDWVSHSYISKEDIRELYPQLYYYLGTSFGIKEAESKWVLKYIDAYKRAKISNVYTDEVLNTICEKNHDTIKFNSWYHNFSTTRTLLNSRKDIDVFYWIDGLGLDWLPFIQHVIGLRKHDNFFLNEVYVSRADIPTKTENNKKSLLLLANDNLQKEGDLDTVSHKVRQYPQYIIDDMEKIAEIINNILDNNPDKKIAIVSDHGISYLPQLCSGLNLPGFESDHGGRIASVKKPTIDDRYIILDDNTTVCALQHNSLCAKIHDGSGCHGGCTPEEVLVPILIISSQPNATNWTAKLQDFEVSASNPILNFDIRGLSFNDIPIVEYNNVRYELIAQSGNSYITPCLPLLQDAKNIRLIIGDKYRDFKLELKLGLEEEDLF</sequence>
<name>A0A0P0M5A4_PHOVU</name>
<dbReference type="Proteomes" id="UP000061587">
    <property type="component" value="Chromosome"/>
</dbReference>
<dbReference type="AlphaFoldDB" id="A0A0P0M5A4"/>
<dbReference type="PATRIC" id="fig|821.40.peg.4579"/>
<accession>A0A0P0M5A4</accession>
<protein>
    <recommendedName>
        <fullName evidence="3">BREX-4 system phosphatase PglZ</fullName>
    </recommendedName>
</protein>
<reference evidence="1 2" key="2">
    <citation type="journal article" date="2016" name="Genome Biol. Evol.">
        <title>Extensive mobilome-driven genome diversification in mouse gut-associated Bacteroides vulgatus mpk.</title>
        <authorList>
            <person name="Lange A."/>
            <person name="Beier S."/>
            <person name="Steimle A."/>
            <person name="Autenrieth I.B."/>
            <person name="Huson D.H."/>
            <person name="Frick J.S."/>
        </authorList>
    </citation>
    <scope>NUCLEOTIDE SEQUENCE [LARGE SCALE GENOMIC DNA]</scope>
    <source>
        <strain evidence="2">mpk</strain>
    </source>
</reference>
<evidence type="ECO:0008006" key="3">
    <source>
        <dbReference type="Google" id="ProtNLM"/>
    </source>
</evidence>